<feature type="domain" description="F-box" evidence="2">
    <location>
        <begin position="7"/>
        <end position="48"/>
    </location>
</feature>
<dbReference type="AlphaFoldDB" id="A0A9R0KDQ4"/>
<evidence type="ECO:0000313" key="4">
    <source>
        <dbReference type="RefSeq" id="XP_021867285.2"/>
    </source>
</evidence>
<evidence type="ECO:0000313" key="3">
    <source>
        <dbReference type="Proteomes" id="UP000813463"/>
    </source>
</evidence>
<reference evidence="3" key="1">
    <citation type="journal article" date="2021" name="Nat. Commun.">
        <title>Genomic analyses provide insights into spinach domestication and the genetic basis of agronomic traits.</title>
        <authorList>
            <person name="Cai X."/>
            <person name="Sun X."/>
            <person name="Xu C."/>
            <person name="Sun H."/>
            <person name="Wang X."/>
            <person name="Ge C."/>
            <person name="Zhang Z."/>
            <person name="Wang Q."/>
            <person name="Fei Z."/>
            <person name="Jiao C."/>
            <person name="Wang Q."/>
        </authorList>
    </citation>
    <scope>NUCLEOTIDE SEQUENCE [LARGE SCALE GENOMIC DNA]</scope>
    <source>
        <strain evidence="3">cv. Varoflay</strain>
    </source>
</reference>
<dbReference type="SMART" id="SM00256">
    <property type="entry name" value="FBOX"/>
    <property type="match status" value="1"/>
</dbReference>
<accession>A0A9R0KDQ4</accession>
<dbReference type="Gene3D" id="1.20.1280.50">
    <property type="match status" value="1"/>
</dbReference>
<dbReference type="CDD" id="cd09917">
    <property type="entry name" value="F-box_SF"/>
    <property type="match status" value="1"/>
</dbReference>
<name>A0A9R0KDQ4_SPIOL</name>
<protein>
    <recommendedName>
        <fullName evidence="2">F-box domain-containing protein</fullName>
    </recommendedName>
</protein>
<dbReference type="RefSeq" id="XP_021867285.2">
    <property type="nucleotide sequence ID" value="XM_022011593.2"/>
</dbReference>
<sequence length="447" mass="52343">MADWSMLPSDLLREIALKSNTIKDLIYFSAVCQSWNDVFSKVKPDWNTIKSLPWLLLAEPKPESLPWLLPKPKPKPEPKHKPEPKRKPKRKLKPKPYNDSTTQPKSGRRNILSMDENKCYKLMVPQTFGKQCWGSEHGWIVMFDADKKAELFNPITKSQLSLPSLQTLPSYPVTHDNYYYYDDDDDYYIDIDDDDYVYTIDSKKLFNMKELVSKATVLKIPNVDELVVMVIHYPQNNLAFARPGDKSWTPVLTSCTDRYLKVYYVMSWNERMVILYRDGSLAYCEIGTCKPETFTSLPKGMLREIVNKQQGDAYVVELGGDLLVVFRYRRYTIKYAPYEYHTTHFEVYKHVWNTTMSWEKVDDLGDFLLFIGHNFSTALHISMAPNCQRNAIYFVDDETYSWRMEYKQGRGHDTGMFDMASGQVIPFYQGRDKISKLFSPVWFTPKF</sequence>
<reference evidence="4" key="2">
    <citation type="submission" date="2025-08" db="UniProtKB">
        <authorList>
            <consortium name="RefSeq"/>
        </authorList>
    </citation>
    <scope>IDENTIFICATION</scope>
    <source>
        <tissue evidence="4">Leaf</tissue>
    </source>
</reference>
<dbReference type="Proteomes" id="UP000813463">
    <property type="component" value="Chromosome 1"/>
</dbReference>
<dbReference type="InterPro" id="IPR050942">
    <property type="entry name" value="F-box_BR-signaling"/>
</dbReference>
<dbReference type="PANTHER" id="PTHR44259:SF107">
    <property type="entry name" value="F-BOX PROTEIN SKIP23-LIKE"/>
    <property type="match status" value="1"/>
</dbReference>
<evidence type="ECO:0000259" key="2">
    <source>
        <dbReference type="SMART" id="SM00256"/>
    </source>
</evidence>
<organism evidence="3 4">
    <name type="scientific">Spinacia oleracea</name>
    <name type="common">Spinach</name>
    <dbReference type="NCBI Taxonomy" id="3562"/>
    <lineage>
        <taxon>Eukaryota</taxon>
        <taxon>Viridiplantae</taxon>
        <taxon>Streptophyta</taxon>
        <taxon>Embryophyta</taxon>
        <taxon>Tracheophyta</taxon>
        <taxon>Spermatophyta</taxon>
        <taxon>Magnoliopsida</taxon>
        <taxon>eudicotyledons</taxon>
        <taxon>Gunneridae</taxon>
        <taxon>Pentapetalae</taxon>
        <taxon>Caryophyllales</taxon>
        <taxon>Chenopodiaceae</taxon>
        <taxon>Chenopodioideae</taxon>
        <taxon>Anserineae</taxon>
        <taxon>Spinacia</taxon>
    </lineage>
</organism>
<dbReference type="Pfam" id="PF00646">
    <property type="entry name" value="F-box"/>
    <property type="match status" value="1"/>
</dbReference>
<dbReference type="KEGG" id="soe:110805958"/>
<evidence type="ECO:0000256" key="1">
    <source>
        <dbReference type="SAM" id="MobiDB-lite"/>
    </source>
</evidence>
<gene>
    <name evidence="4" type="primary">LOC110805958</name>
</gene>
<keyword evidence="3" id="KW-1185">Reference proteome</keyword>
<dbReference type="PANTHER" id="PTHR44259">
    <property type="entry name" value="OS07G0183000 PROTEIN-RELATED"/>
    <property type="match status" value="1"/>
</dbReference>
<feature type="region of interest" description="Disordered" evidence="1">
    <location>
        <begin position="67"/>
        <end position="110"/>
    </location>
</feature>
<dbReference type="GeneID" id="110805958"/>
<proteinExistence type="predicted"/>
<dbReference type="InterPro" id="IPR005174">
    <property type="entry name" value="KIB1-4_b-propeller"/>
</dbReference>
<feature type="compositionally biased region" description="Basic residues" evidence="1">
    <location>
        <begin position="82"/>
        <end position="94"/>
    </location>
</feature>
<dbReference type="Pfam" id="PF03478">
    <property type="entry name" value="Beta-prop_KIB1-4"/>
    <property type="match status" value="1"/>
</dbReference>
<dbReference type="InterPro" id="IPR001810">
    <property type="entry name" value="F-box_dom"/>
</dbReference>